<accession>A0A0A9EVB6</accession>
<name>A0A0A9EVB6_ARUDO</name>
<reference evidence="2" key="2">
    <citation type="journal article" date="2015" name="Data Brief">
        <title>Shoot transcriptome of the giant reed, Arundo donax.</title>
        <authorList>
            <person name="Barrero R.A."/>
            <person name="Guerrero F.D."/>
            <person name="Moolhuijzen P."/>
            <person name="Goolsby J.A."/>
            <person name="Tidwell J."/>
            <person name="Bellgard S.E."/>
            <person name="Bellgard M.I."/>
        </authorList>
    </citation>
    <scope>NUCLEOTIDE SEQUENCE</scope>
    <source>
        <tissue evidence="2">Shoot tissue taken approximately 20 cm above the soil surface</tissue>
    </source>
</reference>
<protein>
    <submittedName>
        <fullName evidence="2">Uncharacterized protein</fullName>
    </submittedName>
</protein>
<feature type="compositionally biased region" description="Acidic residues" evidence="1">
    <location>
        <begin position="15"/>
        <end position="24"/>
    </location>
</feature>
<reference evidence="2" key="1">
    <citation type="submission" date="2014-09" db="EMBL/GenBank/DDBJ databases">
        <authorList>
            <person name="Magalhaes I.L.F."/>
            <person name="Oliveira U."/>
            <person name="Santos F.R."/>
            <person name="Vidigal T.H.D.A."/>
            <person name="Brescovit A.D."/>
            <person name="Santos A.J."/>
        </authorList>
    </citation>
    <scope>NUCLEOTIDE SEQUENCE</scope>
    <source>
        <tissue evidence="2">Shoot tissue taken approximately 20 cm above the soil surface</tissue>
    </source>
</reference>
<sequence>MYDMYPTIERRDADAGGEPEEAPDEQQRPLGRRAVPELIAVLLPPRGPRLPAGPGRRSASVRVAAAAAAPVREPAVQVPQQLAHAAPTRGLRRVRVRRGRQSGPQRLEVAPRHGARRGDMSRTRGSRSAS</sequence>
<dbReference type="AlphaFoldDB" id="A0A0A9EVB6"/>
<evidence type="ECO:0000313" key="2">
    <source>
        <dbReference type="EMBL" id="JAE04022.1"/>
    </source>
</evidence>
<proteinExistence type="predicted"/>
<feature type="compositionally biased region" description="Basic residues" evidence="1">
    <location>
        <begin position="90"/>
        <end position="100"/>
    </location>
</feature>
<feature type="region of interest" description="Disordered" evidence="1">
    <location>
        <begin position="1"/>
        <end position="33"/>
    </location>
</feature>
<feature type="region of interest" description="Disordered" evidence="1">
    <location>
        <begin position="70"/>
        <end position="130"/>
    </location>
</feature>
<evidence type="ECO:0000256" key="1">
    <source>
        <dbReference type="SAM" id="MobiDB-lite"/>
    </source>
</evidence>
<dbReference type="EMBL" id="GBRH01193874">
    <property type="protein sequence ID" value="JAE04022.1"/>
    <property type="molecule type" value="Transcribed_RNA"/>
</dbReference>
<organism evidence="2">
    <name type="scientific">Arundo donax</name>
    <name type="common">Giant reed</name>
    <name type="synonym">Donax arundinaceus</name>
    <dbReference type="NCBI Taxonomy" id="35708"/>
    <lineage>
        <taxon>Eukaryota</taxon>
        <taxon>Viridiplantae</taxon>
        <taxon>Streptophyta</taxon>
        <taxon>Embryophyta</taxon>
        <taxon>Tracheophyta</taxon>
        <taxon>Spermatophyta</taxon>
        <taxon>Magnoliopsida</taxon>
        <taxon>Liliopsida</taxon>
        <taxon>Poales</taxon>
        <taxon>Poaceae</taxon>
        <taxon>PACMAD clade</taxon>
        <taxon>Arundinoideae</taxon>
        <taxon>Arundineae</taxon>
        <taxon>Arundo</taxon>
    </lineage>
</organism>
<feature type="compositionally biased region" description="Low complexity" evidence="1">
    <location>
        <begin position="70"/>
        <end position="81"/>
    </location>
</feature>